<gene>
    <name evidence="6" type="primary">gb16933</name>
    <name evidence="6" type="ORF">PR202_gb16933</name>
</gene>
<keyword evidence="1" id="KW-0808">Transferase</keyword>
<keyword evidence="4" id="KW-0547">Nucleotide-binding</keyword>
<comment type="caution">
    <text evidence="6">The sequence shown here is derived from an EMBL/GenBank/DDBJ whole genome shotgun (WGS) entry which is preliminary data.</text>
</comment>
<accession>A0AAV5F3C4</accession>
<proteinExistence type="inferred from homology"/>
<dbReference type="PROSITE" id="PS50127">
    <property type="entry name" value="UBC_2"/>
    <property type="match status" value="1"/>
</dbReference>
<dbReference type="InterPro" id="IPR000608">
    <property type="entry name" value="UBC"/>
</dbReference>
<feature type="domain" description="UBC core" evidence="5">
    <location>
        <begin position="1"/>
        <end position="79"/>
    </location>
</feature>
<dbReference type="Proteomes" id="UP001054889">
    <property type="component" value="Unassembled WGS sequence"/>
</dbReference>
<feature type="active site" description="Glycyl thioester intermediate" evidence="3">
    <location>
        <position position="17"/>
    </location>
</feature>
<evidence type="ECO:0000256" key="3">
    <source>
        <dbReference type="PROSITE-ProRule" id="PRU10133"/>
    </source>
</evidence>
<dbReference type="PANTHER" id="PTHR24068">
    <property type="entry name" value="UBIQUITIN-CONJUGATING ENZYME E2"/>
    <property type="match status" value="1"/>
</dbReference>
<dbReference type="InterPro" id="IPR023313">
    <property type="entry name" value="UBQ-conjugating_AS"/>
</dbReference>
<reference evidence="6" key="2">
    <citation type="submission" date="2021-12" db="EMBL/GenBank/DDBJ databases">
        <title>Resequencing data analysis of finger millet.</title>
        <authorList>
            <person name="Hatakeyama M."/>
            <person name="Aluri S."/>
            <person name="Balachadran M.T."/>
            <person name="Sivarajan S.R."/>
            <person name="Poveda L."/>
            <person name="Shimizu-Inatsugi R."/>
            <person name="Schlapbach R."/>
            <person name="Sreeman S.M."/>
            <person name="Shimizu K.K."/>
        </authorList>
    </citation>
    <scope>NUCLEOTIDE SEQUENCE</scope>
</reference>
<dbReference type="SUPFAM" id="SSF54495">
    <property type="entry name" value="UBC-like"/>
    <property type="match status" value="1"/>
</dbReference>
<dbReference type="InterPro" id="IPR016135">
    <property type="entry name" value="UBQ-conjugating_enzyme/RWD"/>
</dbReference>
<evidence type="ECO:0000256" key="1">
    <source>
        <dbReference type="ARBA" id="ARBA00022679"/>
    </source>
</evidence>
<dbReference type="AlphaFoldDB" id="A0AAV5F3C4"/>
<comment type="similarity">
    <text evidence="4">Belongs to the ubiquitin-conjugating enzyme family.</text>
</comment>
<name>A0AAV5F3C4_ELECO</name>
<evidence type="ECO:0000256" key="4">
    <source>
        <dbReference type="RuleBase" id="RU362109"/>
    </source>
</evidence>
<keyword evidence="4" id="KW-0067">ATP-binding</keyword>
<reference evidence="6" key="1">
    <citation type="journal article" date="2018" name="DNA Res.">
        <title>Multiple hybrid de novo genome assembly of finger millet, an orphan allotetraploid crop.</title>
        <authorList>
            <person name="Hatakeyama M."/>
            <person name="Aluri S."/>
            <person name="Balachadran M.T."/>
            <person name="Sivarajan S.R."/>
            <person name="Patrignani A."/>
            <person name="Gruter S."/>
            <person name="Poveda L."/>
            <person name="Shimizu-Inatsugi R."/>
            <person name="Baeten J."/>
            <person name="Francoijs K.J."/>
            <person name="Nataraja K.N."/>
            <person name="Reddy Y.A.N."/>
            <person name="Phadnis S."/>
            <person name="Ravikumar R.L."/>
            <person name="Schlapbach R."/>
            <person name="Sreeman S.M."/>
            <person name="Shimizu K.K."/>
        </authorList>
    </citation>
    <scope>NUCLEOTIDE SEQUENCE</scope>
</reference>
<dbReference type="GO" id="GO:0005524">
    <property type="term" value="F:ATP binding"/>
    <property type="evidence" value="ECO:0007669"/>
    <property type="project" value="UniProtKB-UniRule"/>
</dbReference>
<dbReference type="Gene3D" id="3.10.110.10">
    <property type="entry name" value="Ubiquitin Conjugating Enzyme"/>
    <property type="match status" value="1"/>
</dbReference>
<dbReference type="Pfam" id="PF00179">
    <property type="entry name" value="UQ_con"/>
    <property type="match status" value="1"/>
</dbReference>
<evidence type="ECO:0000313" key="6">
    <source>
        <dbReference type="EMBL" id="GJN28771.1"/>
    </source>
</evidence>
<organism evidence="6 7">
    <name type="scientific">Eleusine coracana subsp. coracana</name>
    <dbReference type="NCBI Taxonomy" id="191504"/>
    <lineage>
        <taxon>Eukaryota</taxon>
        <taxon>Viridiplantae</taxon>
        <taxon>Streptophyta</taxon>
        <taxon>Embryophyta</taxon>
        <taxon>Tracheophyta</taxon>
        <taxon>Spermatophyta</taxon>
        <taxon>Magnoliopsida</taxon>
        <taxon>Liliopsida</taxon>
        <taxon>Poales</taxon>
        <taxon>Poaceae</taxon>
        <taxon>PACMAD clade</taxon>
        <taxon>Chloridoideae</taxon>
        <taxon>Cynodonteae</taxon>
        <taxon>Eleusininae</taxon>
        <taxon>Eleusine</taxon>
    </lineage>
</organism>
<evidence type="ECO:0000256" key="2">
    <source>
        <dbReference type="ARBA" id="ARBA00022786"/>
    </source>
</evidence>
<evidence type="ECO:0000313" key="7">
    <source>
        <dbReference type="Proteomes" id="UP001054889"/>
    </source>
</evidence>
<protein>
    <recommendedName>
        <fullName evidence="5">UBC core domain-containing protein</fullName>
    </recommendedName>
</protein>
<keyword evidence="7" id="KW-1185">Reference proteome</keyword>
<dbReference type="EMBL" id="BQKI01000081">
    <property type="protein sequence ID" value="GJN28771.1"/>
    <property type="molecule type" value="Genomic_DNA"/>
</dbReference>
<keyword evidence="2 4" id="KW-0833">Ubl conjugation pathway</keyword>
<dbReference type="PROSITE" id="PS00183">
    <property type="entry name" value="UBC_1"/>
    <property type="match status" value="1"/>
</dbReference>
<sequence>MTIQVYHPNINSNGSICLDILKEQWSPALTISKVLSISSLLTDPNPDDPLVPESLTCTRTRGSAMRKLQGPGPRSTRWAELSEQRCHCKDNYGISRIYTSPCQVLLWHLRETDRRVENSGLSEQSLSMYSGVKIG</sequence>
<dbReference type="GO" id="GO:0016740">
    <property type="term" value="F:transferase activity"/>
    <property type="evidence" value="ECO:0007669"/>
    <property type="project" value="UniProtKB-KW"/>
</dbReference>
<evidence type="ECO:0000259" key="5">
    <source>
        <dbReference type="PROSITE" id="PS50127"/>
    </source>
</evidence>